<keyword evidence="1" id="KW-1133">Transmembrane helix</keyword>
<reference evidence="2 3" key="1">
    <citation type="journal article" date="2014" name="Genome Announc.">
        <title>Genome Sequence and Methylome of Soil Bacterium Gemmatirosa kalamazoonensis KBS708T, a Member of the Rarely Cultivated Gemmatimonadetes Phylum.</title>
        <authorList>
            <person name="Debruyn J.M."/>
            <person name="Radosevich M."/>
            <person name="Wommack K.E."/>
            <person name="Polson S.W."/>
            <person name="Hauser L.J."/>
            <person name="Fawaz M.N."/>
            <person name="Korlach J."/>
            <person name="Tsai Y.C."/>
        </authorList>
    </citation>
    <scope>NUCLEOTIDE SEQUENCE [LARGE SCALE GENOMIC DNA]</scope>
    <source>
        <strain evidence="2 3">KBS708</strain>
        <plasmid evidence="3">Plasmid 2</plasmid>
    </source>
</reference>
<dbReference type="InterPro" id="IPR046674">
    <property type="entry name" value="DUF6544"/>
</dbReference>
<name>W0RQK4_9BACT</name>
<protein>
    <submittedName>
        <fullName evidence="2">Uncharacterized protein</fullName>
    </submittedName>
</protein>
<keyword evidence="3" id="KW-1185">Reference proteome</keyword>
<keyword evidence="1" id="KW-0472">Membrane</keyword>
<evidence type="ECO:0000313" key="3">
    <source>
        <dbReference type="Proteomes" id="UP000019151"/>
    </source>
</evidence>
<dbReference type="HOGENOM" id="CLU_064054_1_0_0"/>
<accession>W0RQK4</accession>
<feature type="transmembrane region" description="Helical" evidence="1">
    <location>
        <begin position="37"/>
        <end position="59"/>
    </location>
</feature>
<keyword evidence="1" id="KW-0812">Transmembrane</keyword>
<gene>
    <name evidence="2" type="ORF">J421_5724</name>
</gene>
<dbReference type="AlphaFoldDB" id="W0RQK4"/>
<geneLocation type="plasmid" evidence="2 3">
    <name>2</name>
</geneLocation>
<feature type="transmembrane region" description="Helical" evidence="1">
    <location>
        <begin position="66"/>
        <end position="86"/>
    </location>
</feature>
<dbReference type="Proteomes" id="UP000019151">
    <property type="component" value="Plasmid 2"/>
</dbReference>
<evidence type="ECO:0000256" key="1">
    <source>
        <dbReference type="SAM" id="Phobius"/>
    </source>
</evidence>
<sequence>MMRLALAFLLALHGAIHLLGAAKGLGLADVAQLRQPIGPRAGALWLAAGLLLLAGAALVALGARAWWAPALAGVVLSQALVVATWADAKWGTVANLVALVPLLVVLLDFRAGSLRSTYRRDVRAALASGPRAAPVVTERDLAPLPPLVQRYLRRAGVVGRPRVRSVHAEFAMDIRGGPDEPWMHARADQVELFAPNARLFFMRASRRGVPVDVLHRYVGDRATMEARVAGIVPVTQLGGRAMTRSETVTLLNDLCVFAPAALVDAPVTWTPVEDDRVRATFTNAGETVSAVLAFDASGDLVDFRSDDRLRADGVTMRTATWTTPLRDYREFGGARLASRGEARWTEGGRTWTYGRLVLERVAYNVAPSGATP</sequence>
<organism evidence="2 3">
    <name type="scientific">Gemmatirosa kalamazoonensis</name>
    <dbReference type="NCBI Taxonomy" id="861299"/>
    <lineage>
        <taxon>Bacteria</taxon>
        <taxon>Pseudomonadati</taxon>
        <taxon>Gemmatimonadota</taxon>
        <taxon>Gemmatimonadia</taxon>
        <taxon>Gemmatimonadales</taxon>
        <taxon>Gemmatimonadaceae</taxon>
        <taxon>Gemmatirosa</taxon>
    </lineage>
</organism>
<evidence type="ECO:0000313" key="2">
    <source>
        <dbReference type="EMBL" id="AHG93259.1"/>
    </source>
</evidence>
<keyword evidence="2" id="KW-0614">Plasmid</keyword>
<dbReference type="Pfam" id="PF20181">
    <property type="entry name" value="DUF6544"/>
    <property type="match status" value="1"/>
</dbReference>
<dbReference type="EMBL" id="CP007130">
    <property type="protein sequence ID" value="AHG93259.1"/>
    <property type="molecule type" value="Genomic_DNA"/>
</dbReference>
<feature type="transmembrane region" description="Helical" evidence="1">
    <location>
        <begin position="92"/>
        <end position="111"/>
    </location>
</feature>
<dbReference type="KEGG" id="gba:J421_5724"/>
<dbReference type="InParanoid" id="W0RQK4"/>
<dbReference type="eggNOG" id="ENOG502ZA6T">
    <property type="taxonomic scope" value="Bacteria"/>
</dbReference>
<proteinExistence type="predicted"/>